<evidence type="ECO:0000256" key="10">
    <source>
        <dbReference type="ARBA" id="ARBA00022777"/>
    </source>
</evidence>
<keyword evidence="11 16" id="KW-0067">ATP-binding</keyword>
<dbReference type="Pfam" id="PF03309">
    <property type="entry name" value="Pan_kinase"/>
    <property type="match status" value="1"/>
</dbReference>
<evidence type="ECO:0000256" key="9">
    <source>
        <dbReference type="ARBA" id="ARBA00022741"/>
    </source>
</evidence>
<dbReference type="AlphaFoldDB" id="A0A1I3N3P8"/>
<comment type="pathway">
    <text evidence="4 16">Cofactor biosynthesis; coenzyme A biosynthesis; CoA from (R)-pantothenate: step 1/5.</text>
</comment>
<comment type="cofactor">
    <cofactor evidence="16">
        <name>NH4(+)</name>
        <dbReference type="ChEBI" id="CHEBI:28938"/>
    </cofactor>
    <cofactor evidence="16">
        <name>K(+)</name>
        <dbReference type="ChEBI" id="CHEBI:29103"/>
    </cofactor>
    <text evidence="16">A monovalent cation. Ammonium or potassium.</text>
</comment>
<evidence type="ECO:0000256" key="1">
    <source>
        <dbReference type="ARBA" id="ARBA00001206"/>
    </source>
</evidence>
<dbReference type="CDD" id="cd24015">
    <property type="entry name" value="ASKHA_NBD_PanK-III"/>
    <property type="match status" value="1"/>
</dbReference>
<evidence type="ECO:0000256" key="4">
    <source>
        <dbReference type="ARBA" id="ARBA00005225"/>
    </source>
</evidence>
<evidence type="ECO:0000256" key="13">
    <source>
        <dbReference type="ARBA" id="ARBA00022993"/>
    </source>
</evidence>
<evidence type="ECO:0000256" key="6">
    <source>
        <dbReference type="ARBA" id="ARBA00012102"/>
    </source>
</evidence>
<protein>
    <recommendedName>
        <fullName evidence="15 16">Type III pantothenate kinase</fullName>
        <ecNumber evidence="6 16">2.7.1.33</ecNumber>
    </recommendedName>
    <alternativeName>
        <fullName evidence="16">PanK-III</fullName>
    </alternativeName>
    <alternativeName>
        <fullName evidence="16">Pantothenic acid kinase</fullName>
    </alternativeName>
</protein>
<dbReference type="GO" id="GO:0004594">
    <property type="term" value="F:pantothenate kinase activity"/>
    <property type="evidence" value="ECO:0007669"/>
    <property type="project" value="UniProtKB-UniRule"/>
</dbReference>
<keyword evidence="8 16" id="KW-0808">Transferase</keyword>
<dbReference type="NCBIfam" id="NF009855">
    <property type="entry name" value="PRK13321.1"/>
    <property type="match status" value="1"/>
</dbReference>
<keyword evidence="10 16" id="KW-0418">Kinase</keyword>
<keyword evidence="18" id="KW-1185">Reference proteome</keyword>
<evidence type="ECO:0000256" key="5">
    <source>
        <dbReference type="ARBA" id="ARBA00011738"/>
    </source>
</evidence>
<keyword evidence="16" id="KW-0479">Metal-binding</keyword>
<dbReference type="GO" id="GO:0005524">
    <property type="term" value="F:ATP binding"/>
    <property type="evidence" value="ECO:0007669"/>
    <property type="project" value="UniProtKB-UniRule"/>
</dbReference>
<comment type="similarity">
    <text evidence="14 16">Belongs to the type III pantothenate kinase family.</text>
</comment>
<evidence type="ECO:0000256" key="8">
    <source>
        <dbReference type="ARBA" id="ARBA00022679"/>
    </source>
</evidence>
<evidence type="ECO:0000256" key="3">
    <source>
        <dbReference type="ARBA" id="ARBA00004496"/>
    </source>
</evidence>
<evidence type="ECO:0000313" key="18">
    <source>
        <dbReference type="Proteomes" id="UP000198635"/>
    </source>
</evidence>
<evidence type="ECO:0000256" key="15">
    <source>
        <dbReference type="ARBA" id="ARBA00040883"/>
    </source>
</evidence>
<dbReference type="GO" id="GO:0046872">
    <property type="term" value="F:metal ion binding"/>
    <property type="evidence" value="ECO:0007669"/>
    <property type="project" value="UniProtKB-KW"/>
</dbReference>
<comment type="function">
    <text evidence="16">Catalyzes the phosphorylation of pantothenate (Pan), the first step in CoA biosynthesis.</text>
</comment>
<dbReference type="SUPFAM" id="SSF53067">
    <property type="entry name" value="Actin-like ATPase domain"/>
    <property type="match status" value="2"/>
</dbReference>
<dbReference type="InterPro" id="IPR004619">
    <property type="entry name" value="Type_III_PanK"/>
</dbReference>
<keyword evidence="12 16" id="KW-0630">Potassium</keyword>
<dbReference type="UniPathway" id="UPA00241">
    <property type="reaction ID" value="UER00352"/>
</dbReference>
<evidence type="ECO:0000313" key="17">
    <source>
        <dbReference type="EMBL" id="SFJ03908.1"/>
    </source>
</evidence>
<feature type="binding site" evidence="16">
    <location>
        <position position="144"/>
    </location>
    <ligand>
        <name>ATP</name>
        <dbReference type="ChEBI" id="CHEBI:30616"/>
    </ligand>
</feature>
<dbReference type="Proteomes" id="UP000198635">
    <property type="component" value="Unassembled WGS sequence"/>
</dbReference>
<evidence type="ECO:0000256" key="16">
    <source>
        <dbReference type="HAMAP-Rule" id="MF_01274"/>
    </source>
</evidence>
<accession>A0A1I3N3P8</accession>
<dbReference type="InterPro" id="IPR043129">
    <property type="entry name" value="ATPase_NBD"/>
</dbReference>
<keyword evidence="9 16" id="KW-0547">Nucleotide-binding</keyword>
<sequence length="277" mass="29055">MMHGNKTLSGGPVLLFDVGNTNVKLCLADENGLGRTYSLPSTNRETSDSLGLCIAGICAREGVAEGEVQAWVLSSVVPPMNSLLKAACADFFSCPALFVPGDIALPLENRYARPQEVGADRLLGGFAARTLFDDETLIVVDFGTATTFDCVQGNSYLGGLICPGVLSSVTALGTQTAKLPQISLEPGSADLDIGTSTRQSLNHGVLFGFAAMLEGLTARLKKRLAAPDARVIATGGFAPHLAAITSCIDNLAPDLLMQGLLAAYFQKHSPRNAREQS</sequence>
<evidence type="ECO:0000256" key="7">
    <source>
        <dbReference type="ARBA" id="ARBA00022490"/>
    </source>
</evidence>
<dbReference type="HAMAP" id="MF_01274">
    <property type="entry name" value="Pantothen_kinase_3"/>
    <property type="match status" value="1"/>
</dbReference>
<dbReference type="EMBL" id="FORX01000001">
    <property type="protein sequence ID" value="SFJ03908.1"/>
    <property type="molecule type" value="Genomic_DNA"/>
</dbReference>
<reference evidence="18" key="1">
    <citation type="submission" date="2016-10" db="EMBL/GenBank/DDBJ databases">
        <authorList>
            <person name="Varghese N."/>
            <person name="Submissions S."/>
        </authorList>
    </citation>
    <scope>NUCLEOTIDE SEQUENCE [LARGE SCALE GENOMIC DNA]</scope>
    <source>
        <strain evidence="18">DSM 5918</strain>
    </source>
</reference>
<dbReference type="NCBIfam" id="TIGR00671">
    <property type="entry name" value="baf"/>
    <property type="match status" value="1"/>
</dbReference>
<organism evidence="17 18">
    <name type="scientific">Desulfomicrobium apsheronum</name>
    <dbReference type="NCBI Taxonomy" id="52560"/>
    <lineage>
        <taxon>Bacteria</taxon>
        <taxon>Pseudomonadati</taxon>
        <taxon>Thermodesulfobacteriota</taxon>
        <taxon>Desulfovibrionia</taxon>
        <taxon>Desulfovibrionales</taxon>
        <taxon>Desulfomicrobiaceae</taxon>
        <taxon>Desulfomicrobium</taxon>
    </lineage>
</organism>
<dbReference type="PANTHER" id="PTHR34265:SF1">
    <property type="entry name" value="TYPE III PANTOTHENATE KINASE"/>
    <property type="match status" value="1"/>
</dbReference>
<comment type="subcellular location">
    <subcellularLocation>
        <location evidence="3 16">Cytoplasm</location>
    </subcellularLocation>
</comment>
<feature type="active site" description="Proton acceptor" evidence="16">
    <location>
        <position position="120"/>
    </location>
</feature>
<dbReference type="EC" id="2.7.1.33" evidence="6 16"/>
<dbReference type="GO" id="GO:0005737">
    <property type="term" value="C:cytoplasm"/>
    <property type="evidence" value="ECO:0007669"/>
    <property type="project" value="UniProtKB-SubCell"/>
</dbReference>
<comment type="cofactor">
    <cofactor evidence="2">
        <name>K(+)</name>
        <dbReference type="ChEBI" id="CHEBI:29103"/>
    </cofactor>
</comment>
<dbReference type="RefSeq" id="WP_245750989.1">
    <property type="nucleotide sequence ID" value="NZ_FORX01000001.1"/>
</dbReference>
<feature type="binding site" evidence="16">
    <location>
        <begin position="17"/>
        <end position="24"/>
    </location>
    <ligand>
        <name>ATP</name>
        <dbReference type="ChEBI" id="CHEBI:30616"/>
    </ligand>
</feature>
<evidence type="ECO:0000256" key="11">
    <source>
        <dbReference type="ARBA" id="ARBA00022840"/>
    </source>
</evidence>
<evidence type="ECO:0000256" key="2">
    <source>
        <dbReference type="ARBA" id="ARBA00001958"/>
    </source>
</evidence>
<feature type="binding site" evidence="16">
    <location>
        <position position="197"/>
    </location>
    <ligand>
        <name>substrate</name>
    </ligand>
</feature>
<evidence type="ECO:0000256" key="12">
    <source>
        <dbReference type="ARBA" id="ARBA00022958"/>
    </source>
</evidence>
<feature type="binding site" evidence="16">
    <location>
        <position position="141"/>
    </location>
    <ligand>
        <name>K(+)</name>
        <dbReference type="ChEBI" id="CHEBI:29103"/>
    </ligand>
</feature>
<gene>
    <name evidence="16" type="primary">coaX</name>
    <name evidence="17" type="ORF">SAMN04488082_101169</name>
</gene>
<dbReference type="STRING" id="52560.SAMN04488082_101169"/>
<comment type="subunit">
    <text evidence="5 16">Homodimer.</text>
</comment>
<feature type="binding site" evidence="16">
    <location>
        <position position="111"/>
    </location>
    <ligand>
        <name>substrate</name>
    </ligand>
</feature>
<feature type="binding site" evidence="16">
    <location>
        <begin position="118"/>
        <end position="121"/>
    </location>
    <ligand>
        <name>substrate</name>
    </ligand>
</feature>
<keyword evidence="13 16" id="KW-0173">Coenzyme A biosynthesis</keyword>
<comment type="catalytic activity">
    <reaction evidence="1 16">
        <text>(R)-pantothenate + ATP = (R)-4'-phosphopantothenate + ADP + H(+)</text>
        <dbReference type="Rhea" id="RHEA:16373"/>
        <dbReference type="ChEBI" id="CHEBI:10986"/>
        <dbReference type="ChEBI" id="CHEBI:15378"/>
        <dbReference type="ChEBI" id="CHEBI:29032"/>
        <dbReference type="ChEBI" id="CHEBI:30616"/>
        <dbReference type="ChEBI" id="CHEBI:456216"/>
        <dbReference type="EC" id="2.7.1.33"/>
    </reaction>
</comment>
<dbReference type="PANTHER" id="PTHR34265">
    <property type="entry name" value="TYPE III PANTOTHENATE KINASE"/>
    <property type="match status" value="1"/>
</dbReference>
<proteinExistence type="inferred from homology"/>
<keyword evidence="7 16" id="KW-0963">Cytoplasm</keyword>
<evidence type="ECO:0000256" key="14">
    <source>
        <dbReference type="ARBA" id="ARBA00038036"/>
    </source>
</evidence>
<dbReference type="Gene3D" id="3.30.420.40">
    <property type="match status" value="2"/>
</dbReference>
<dbReference type="GO" id="GO:0015937">
    <property type="term" value="P:coenzyme A biosynthetic process"/>
    <property type="evidence" value="ECO:0007669"/>
    <property type="project" value="UniProtKB-UniRule"/>
</dbReference>
<name>A0A1I3N3P8_9BACT</name>